<evidence type="ECO:0000256" key="4">
    <source>
        <dbReference type="ARBA" id="ARBA00022801"/>
    </source>
</evidence>
<evidence type="ECO:0000256" key="5">
    <source>
        <dbReference type="ARBA" id="ARBA00022806"/>
    </source>
</evidence>
<dbReference type="GO" id="GO:0005829">
    <property type="term" value="C:cytosol"/>
    <property type="evidence" value="ECO:0007669"/>
    <property type="project" value="TreeGrafter"/>
</dbReference>
<accession>A0A1G6EI48</accession>
<evidence type="ECO:0000256" key="2">
    <source>
        <dbReference type="ARBA" id="ARBA00022741"/>
    </source>
</evidence>
<protein>
    <recommendedName>
        <fullName evidence="12">DNA 3'-5' helicase</fullName>
        <ecNumber evidence="12">5.6.2.4</ecNumber>
    </recommendedName>
    <alternativeName>
        <fullName evidence="13">DNA 3'-5' helicase II</fullName>
    </alternativeName>
</protein>
<dbReference type="Gene3D" id="1.10.486.10">
    <property type="entry name" value="PCRA, domain 4"/>
    <property type="match status" value="1"/>
</dbReference>
<dbReference type="RefSeq" id="WP_210185664.1">
    <property type="nucleotide sequence ID" value="NZ_FMXQ01000012.1"/>
</dbReference>
<keyword evidence="1" id="KW-0540">Nuclease</keyword>
<gene>
    <name evidence="19" type="ORF">SAMN02982931_04502</name>
</gene>
<evidence type="ECO:0000256" key="3">
    <source>
        <dbReference type="ARBA" id="ARBA00022763"/>
    </source>
</evidence>
<dbReference type="Gene3D" id="3.90.320.10">
    <property type="match status" value="1"/>
</dbReference>
<dbReference type="InterPro" id="IPR000212">
    <property type="entry name" value="DNA_helicase_UvrD/REP"/>
</dbReference>
<evidence type="ECO:0000256" key="10">
    <source>
        <dbReference type="ARBA" id="ARBA00023235"/>
    </source>
</evidence>
<proteinExistence type="predicted"/>
<evidence type="ECO:0000259" key="18">
    <source>
        <dbReference type="PROSITE" id="PS51217"/>
    </source>
</evidence>
<dbReference type="Gene3D" id="3.30.160.800">
    <property type="match status" value="1"/>
</dbReference>
<organism evidence="19 20">
    <name type="scientific">Bauldia litoralis</name>
    <dbReference type="NCBI Taxonomy" id="665467"/>
    <lineage>
        <taxon>Bacteria</taxon>
        <taxon>Pseudomonadati</taxon>
        <taxon>Pseudomonadota</taxon>
        <taxon>Alphaproteobacteria</taxon>
        <taxon>Hyphomicrobiales</taxon>
        <taxon>Kaistiaceae</taxon>
        <taxon>Bauldia</taxon>
    </lineage>
</organism>
<name>A0A1G6EI48_9HYPH</name>
<keyword evidence="3" id="KW-0227">DNA damage</keyword>
<dbReference type="Pfam" id="PF00580">
    <property type="entry name" value="UvrD-helicase"/>
    <property type="match status" value="1"/>
</dbReference>
<dbReference type="SUPFAM" id="SSF52540">
    <property type="entry name" value="P-loop containing nucleoside triphosphate hydrolases"/>
    <property type="match status" value="1"/>
</dbReference>
<dbReference type="GO" id="GO:0000725">
    <property type="term" value="P:recombinational repair"/>
    <property type="evidence" value="ECO:0007669"/>
    <property type="project" value="TreeGrafter"/>
</dbReference>
<dbReference type="GO" id="GO:0004527">
    <property type="term" value="F:exonuclease activity"/>
    <property type="evidence" value="ECO:0007669"/>
    <property type="project" value="UniProtKB-KW"/>
</dbReference>
<evidence type="ECO:0000256" key="13">
    <source>
        <dbReference type="ARBA" id="ARBA00034923"/>
    </source>
</evidence>
<dbReference type="Proteomes" id="UP000199071">
    <property type="component" value="Unassembled WGS sequence"/>
</dbReference>
<keyword evidence="10" id="KW-0413">Isomerase</keyword>
<dbReference type="EMBL" id="FMXQ01000012">
    <property type="protein sequence ID" value="SDB56635.1"/>
    <property type="molecule type" value="Genomic_DNA"/>
</dbReference>
<keyword evidence="5 15" id="KW-0347">Helicase</keyword>
<feature type="compositionally biased region" description="Pro residues" evidence="16">
    <location>
        <begin position="946"/>
        <end position="961"/>
    </location>
</feature>
<dbReference type="InterPro" id="IPR038726">
    <property type="entry name" value="PDDEXK_AddAB-type"/>
</dbReference>
<keyword evidence="6" id="KW-0269">Exonuclease</keyword>
<evidence type="ECO:0000313" key="19">
    <source>
        <dbReference type="EMBL" id="SDB56635.1"/>
    </source>
</evidence>
<dbReference type="NCBIfam" id="TIGR02784">
    <property type="entry name" value="addA_alphas"/>
    <property type="match status" value="1"/>
</dbReference>
<feature type="binding site" evidence="15">
    <location>
        <begin position="32"/>
        <end position="39"/>
    </location>
    <ligand>
        <name>ATP</name>
        <dbReference type="ChEBI" id="CHEBI:30616"/>
    </ligand>
</feature>
<keyword evidence="7 15" id="KW-0067">ATP-binding</keyword>
<dbReference type="InterPro" id="IPR011335">
    <property type="entry name" value="Restrct_endonuc-II-like"/>
</dbReference>
<evidence type="ECO:0000256" key="16">
    <source>
        <dbReference type="SAM" id="MobiDB-lite"/>
    </source>
</evidence>
<dbReference type="InterPro" id="IPR014151">
    <property type="entry name" value="DNA_helicase_AddA"/>
</dbReference>
<evidence type="ECO:0000259" key="17">
    <source>
        <dbReference type="PROSITE" id="PS51198"/>
    </source>
</evidence>
<feature type="domain" description="UvrD-like helicase C-terminal" evidence="18">
    <location>
        <begin position="526"/>
        <end position="801"/>
    </location>
</feature>
<dbReference type="SUPFAM" id="SSF52980">
    <property type="entry name" value="Restriction endonuclease-like"/>
    <property type="match status" value="1"/>
</dbReference>
<dbReference type="GO" id="GO:0003677">
    <property type="term" value="F:DNA binding"/>
    <property type="evidence" value="ECO:0007669"/>
    <property type="project" value="UniProtKB-KW"/>
</dbReference>
<comment type="catalytic activity">
    <reaction evidence="14">
        <text>ATP + H2O = ADP + phosphate + H(+)</text>
        <dbReference type="Rhea" id="RHEA:13065"/>
        <dbReference type="ChEBI" id="CHEBI:15377"/>
        <dbReference type="ChEBI" id="CHEBI:15378"/>
        <dbReference type="ChEBI" id="CHEBI:30616"/>
        <dbReference type="ChEBI" id="CHEBI:43474"/>
        <dbReference type="ChEBI" id="CHEBI:456216"/>
        <dbReference type="EC" id="5.6.2.4"/>
    </reaction>
</comment>
<keyword evidence="2 15" id="KW-0547">Nucleotide-binding</keyword>
<evidence type="ECO:0000256" key="12">
    <source>
        <dbReference type="ARBA" id="ARBA00034808"/>
    </source>
</evidence>
<feature type="compositionally biased region" description="Low complexity" evidence="16">
    <location>
        <begin position="1"/>
        <end position="11"/>
    </location>
</feature>
<dbReference type="InterPro" id="IPR014017">
    <property type="entry name" value="DNA_helicase_UvrD-like_C"/>
</dbReference>
<dbReference type="GO" id="GO:0043138">
    <property type="term" value="F:3'-5' DNA helicase activity"/>
    <property type="evidence" value="ECO:0007669"/>
    <property type="project" value="UniProtKB-EC"/>
</dbReference>
<dbReference type="InterPro" id="IPR011604">
    <property type="entry name" value="PDDEXK-like_dom_sf"/>
</dbReference>
<feature type="region of interest" description="Disordered" evidence="16">
    <location>
        <begin position="944"/>
        <end position="997"/>
    </location>
</feature>
<evidence type="ECO:0000256" key="8">
    <source>
        <dbReference type="ARBA" id="ARBA00023125"/>
    </source>
</evidence>
<dbReference type="InterPro" id="IPR027417">
    <property type="entry name" value="P-loop_NTPase"/>
</dbReference>
<evidence type="ECO:0000256" key="7">
    <source>
        <dbReference type="ARBA" id="ARBA00022840"/>
    </source>
</evidence>
<evidence type="ECO:0000313" key="20">
    <source>
        <dbReference type="Proteomes" id="UP000199071"/>
    </source>
</evidence>
<evidence type="ECO:0000256" key="6">
    <source>
        <dbReference type="ARBA" id="ARBA00022839"/>
    </source>
</evidence>
<keyword evidence="9" id="KW-0234">DNA repair</keyword>
<evidence type="ECO:0000256" key="9">
    <source>
        <dbReference type="ARBA" id="ARBA00023204"/>
    </source>
</evidence>
<dbReference type="Pfam" id="PF12705">
    <property type="entry name" value="PDDEXK_1"/>
    <property type="match status" value="1"/>
</dbReference>
<dbReference type="STRING" id="665467.SAMN02982931_04502"/>
<feature type="domain" description="UvrD-like helicase ATP-binding" evidence="17">
    <location>
        <begin position="11"/>
        <end position="495"/>
    </location>
</feature>
<dbReference type="PROSITE" id="PS51217">
    <property type="entry name" value="UVRD_HELICASE_CTER"/>
    <property type="match status" value="1"/>
</dbReference>
<dbReference type="PROSITE" id="PS51198">
    <property type="entry name" value="UVRD_HELICASE_ATP_BIND"/>
    <property type="match status" value="1"/>
</dbReference>
<feature type="region of interest" description="Disordered" evidence="16">
    <location>
        <begin position="1"/>
        <end position="24"/>
    </location>
</feature>
<dbReference type="GO" id="GO:0033202">
    <property type="term" value="C:DNA helicase complex"/>
    <property type="evidence" value="ECO:0007669"/>
    <property type="project" value="TreeGrafter"/>
</dbReference>
<evidence type="ECO:0000256" key="11">
    <source>
        <dbReference type="ARBA" id="ARBA00034617"/>
    </source>
</evidence>
<evidence type="ECO:0000256" key="1">
    <source>
        <dbReference type="ARBA" id="ARBA00022722"/>
    </source>
</evidence>
<dbReference type="AlphaFoldDB" id="A0A1G6EI48"/>
<evidence type="ECO:0000256" key="15">
    <source>
        <dbReference type="PROSITE-ProRule" id="PRU00560"/>
    </source>
</evidence>
<keyword evidence="20" id="KW-1185">Reference proteome</keyword>
<dbReference type="PANTHER" id="PTHR11070">
    <property type="entry name" value="UVRD / RECB / PCRA DNA HELICASE FAMILY MEMBER"/>
    <property type="match status" value="1"/>
</dbReference>
<dbReference type="EC" id="5.6.2.4" evidence="12"/>
<dbReference type="Gene3D" id="3.40.50.300">
    <property type="entry name" value="P-loop containing nucleotide triphosphate hydrolases"/>
    <property type="match status" value="3"/>
</dbReference>
<sequence>MAATAKAVTVDDTTKKAQADASNPRASAWVSANAGAGKTFVLSQRVIRLLLAGTDPSRILCLTFTRAAAAEMAKRVFDRLSAWTTLPDTKLATEITRVEGRRPDAATLAEARRLFARALETPGGLKIQTIHAFCERLLHQFPFEANVAGHFEVLDERDAQVFSDTARRTVLARAAEDRDGPLGQALTAVLAAGSDFAQELAIKEFVDKRDKVRAWIVRAGSLDDALAELRDRLGVGPADTASGLHTAILDECRLASELGELVTRLAVSGTNDQKAAARLAPIVSASTDAERCAAYLDFWRTGDGKLRAISSLVTKAVKNDWPGLAEFIEEEAERLAVLLERISAAECYESSAAMLRIADAVIQEYDRIKIARGVLDFDDLVAKTANLLSRADASRWVHYKLDRGLDHILVDEAQDTSPRQWQVVRALVEEFFAGQGASEKTRTLFAVGDEKQSIYSFQGAVPAWFSRMRGEFGGRARQAGFAWTDPELHLSFRSTDAVLSAVDAVFSREAAYRGLAGEPTPTVHTAARLDAPGQVILWPMIEPPEKPDPEDWTSPVDHLGDESPEVKLANRIASTVTGWLHREERLESTGDPIRPGSILILTRTRGAQTDAINRALKTRGVAIAGADRMTLTEHIAVMDLMAIGRVVLLPEDDLSLAAVLKSPLIGLDEDQLFRIAHERGSKTLWSALGAAADAEGGAIAEARAQIDVWRARADLRDPYAFYGEILASEAHGRRQFLRRLGSEAEDVLDEFLSQALAYEQAHTPSLQGFLAWLDASETQVRRDTDSIRNEVRVMTVHGAKGLEADIVFLVDTGAKPVHPNHDARVVSLDDDRDGEGHPLVWMRSSKAMPPPVRARVDALREEAEEEYRRLLYVAMTRARDRLYICGTLKPRATDTVGGWHALVSDALEAESVRRELADGEVEIEWRPPAERVIPAKGRQEAMTLAPPAPPWLSRPAPPAPRPIRRITPSTAVAEASEALPRRSRGRSGSEGGSDRAAERGRLIHRLLQSLPEANPADRHVIGARFLDAVADSWSPEERAGLLGEVLAILERSDFAPVFAPGSRAEVEIAGTFSGARLSGRIDRLAVSDDKVLIVDYKTGAPPTEAPHDYVMQLALYAVVLTRLYPTKTLAAAILWTEAPSLMEIPAPMLDAAAKSLAPTES</sequence>
<dbReference type="InterPro" id="IPR014016">
    <property type="entry name" value="UvrD-like_ATP-bd"/>
</dbReference>
<comment type="catalytic activity">
    <reaction evidence="11">
        <text>Couples ATP hydrolysis with the unwinding of duplex DNA by translocating in the 3'-5' direction.</text>
        <dbReference type="EC" id="5.6.2.4"/>
    </reaction>
</comment>
<dbReference type="GO" id="GO:0005524">
    <property type="term" value="F:ATP binding"/>
    <property type="evidence" value="ECO:0007669"/>
    <property type="project" value="UniProtKB-UniRule"/>
</dbReference>
<keyword evidence="8" id="KW-0238">DNA-binding</keyword>
<reference evidence="19 20" key="1">
    <citation type="submission" date="2016-10" db="EMBL/GenBank/DDBJ databases">
        <authorList>
            <person name="de Groot N.N."/>
        </authorList>
    </citation>
    <scope>NUCLEOTIDE SEQUENCE [LARGE SCALE GENOMIC DNA]</scope>
    <source>
        <strain evidence="19 20">ATCC 35022</strain>
    </source>
</reference>
<dbReference type="PANTHER" id="PTHR11070:SF2">
    <property type="entry name" value="ATP-DEPENDENT DNA HELICASE SRS2"/>
    <property type="match status" value="1"/>
</dbReference>
<evidence type="ECO:0000256" key="14">
    <source>
        <dbReference type="ARBA" id="ARBA00048988"/>
    </source>
</evidence>
<dbReference type="Pfam" id="PF13361">
    <property type="entry name" value="UvrD_C"/>
    <property type="match status" value="1"/>
</dbReference>
<keyword evidence="4 15" id="KW-0378">Hydrolase</keyword>